<proteinExistence type="predicted"/>
<feature type="compositionally biased region" description="Acidic residues" evidence="6">
    <location>
        <begin position="568"/>
        <end position="586"/>
    </location>
</feature>
<dbReference type="GO" id="GO:0016020">
    <property type="term" value="C:membrane"/>
    <property type="evidence" value="ECO:0007669"/>
    <property type="project" value="UniProtKB-SubCell"/>
</dbReference>
<comment type="caution">
    <text evidence="10">The sequence shown here is derived from an EMBL/GenBank/DDBJ whole genome shotgun (WGS) entry which is preliminary data.</text>
</comment>
<protein>
    <recommendedName>
        <fullName evidence="12">ABC transporter domain-containing protein</fullName>
    </recommendedName>
</protein>
<evidence type="ECO:0008006" key="12">
    <source>
        <dbReference type="Google" id="ProtNLM"/>
    </source>
</evidence>
<feature type="domain" description="ABC transporter" evidence="8">
    <location>
        <begin position="661"/>
        <end position="787"/>
    </location>
</feature>
<dbReference type="AlphaFoldDB" id="A0AAE0F931"/>
<evidence type="ECO:0000256" key="5">
    <source>
        <dbReference type="ARBA" id="ARBA00023136"/>
    </source>
</evidence>
<gene>
    <name evidence="10" type="ORF">CYMTET_35572</name>
</gene>
<dbReference type="InterPro" id="IPR003439">
    <property type="entry name" value="ABC_transporter-like_ATP-bd"/>
</dbReference>
<evidence type="ECO:0000313" key="11">
    <source>
        <dbReference type="Proteomes" id="UP001190700"/>
    </source>
</evidence>
<evidence type="ECO:0000256" key="1">
    <source>
        <dbReference type="ARBA" id="ARBA00004141"/>
    </source>
</evidence>
<keyword evidence="3 7" id="KW-0812">Transmembrane</keyword>
<evidence type="ECO:0000256" key="6">
    <source>
        <dbReference type="SAM" id="MobiDB-lite"/>
    </source>
</evidence>
<dbReference type="Gene3D" id="3.40.50.300">
    <property type="entry name" value="P-loop containing nucleotide triphosphate hydrolases"/>
    <property type="match status" value="2"/>
</dbReference>
<dbReference type="InterPro" id="IPR027417">
    <property type="entry name" value="P-loop_NTPase"/>
</dbReference>
<feature type="transmembrane region" description="Helical" evidence="7">
    <location>
        <begin position="467"/>
        <end position="487"/>
    </location>
</feature>
<dbReference type="SUPFAM" id="SSF52540">
    <property type="entry name" value="P-loop containing nucleoside triphosphate hydrolases"/>
    <property type="match status" value="2"/>
</dbReference>
<evidence type="ECO:0000259" key="9">
    <source>
        <dbReference type="Pfam" id="PF01061"/>
    </source>
</evidence>
<dbReference type="PANTHER" id="PTHR48041">
    <property type="entry name" value="ABC TRANSPORTER G FAMILY MEMBER 28"/>
    <property type="match status" value="1"/>
</dbReference>
<sequence length="787" mass="86616">MEFVAQEDLIEPSLTTLEVIYMFAVIKLPLSMRLRDKRQKAKEMIRNLGLESVANMYVGGNAMQGSKKTLSGGEMRRLSIGCCIVSDPKLVLLDEPTTGLDSANAMEVVEVLLSLRLGGCSLVCSIHQPRYEIFQKFDYVLLLAAGHLVASGALSDLSRFYVSLFPERPFKDQFLADYFLDHLAHLDSVSARELRDTHVLHTKSNSSGRKQSIVKARRTLSLTRGESLVAKKEKPGLWITLPLFVKLKLKVRLIREGNLRNACVFPFIWLLLTGTAWANQNGSDSDMYGALLVIIFVFMFRGLATYVSVIPRRKQYVHDNDLGLYGPIELFVGEQLAEWSEILCYAFFFWIPWSFLAGLRTSPEHLFYGLFACYGLAGTSNAMALILLFVIDNVTLLETTYAGSVACLMAYSGVYCDTDDLVPAVFWIPKVNPFYYAVSAFMQNQFENTDYGESDDMAAYFEYSKSTCMVLLWVFAFLYNLTAFLLLKTRAWQTDWSQVLANVNKALMGSGSEAATKTPFVPLSTDSYTTFASPGTPVMTPREVVAVKGPPLHWSNVYYTVELNPEATNDEEMDPEEGLQDGEEDGSGGISVGTELTTKKQEIADATDDPLLSKESAVPLEVSSTELKDPSEPLEAAEPSTGAAGGKTHKPVLIDCSGILPGSSMCALMGPSGAGKTSLLHLLGGKELPGETTGKLPDLNWEETGFVWQEDNLEPTCTVRETLRFYADLKLPSAVSEEYRAECVDSVIHELNLGVCSESVVGGTSVLTSSKTLSGGQRRRVSIACAL</sequence>
<evidence type="ECO:0000256" key="4">
    <source>
        <dbReference type="ARBA" id="ARBA00022989"/>
    </source>
</evidence>
<evidence type="ECO:0000313" key="10">
    <source>
        <dbReference type="EMBL" id="KAK3255235.1"/>
    </source>
</evidence>
<dbReference type="Pfam" id="PF00005">
    <property type="entry name" value="ABC_tran"/>
    <property type="match status" value="2"/>
</dbReference>
<comment type="subcellular location">
    <subcellularLocation>
        <location evidence="1">Membrane</location>
        <topology evidence="1">Multi-pass membrane protein</topology>
    </subcellularLocation>
</comment>
<accession>A0AAE0F931</accession>
<dbReference type="GO" id="GO:0140359">
    <property type="term" value="F:ABC-type transporter activity"/>
    <property type="evidence" value="ECO:0007669"/>
    <property type="project" value="InterPro"/>
</dbReference>
<dbReference type="Pfam" id="PF01061">
    <property type="entry name" value="ABC2_membrane"/>
    <property type="match status" value="1"/>
</dbReference>
<keyword evidence="5 7" id="KW-0472">Membrane</keyword>
<dbReference type="PANTHER" id="PTHR48041:SF139">
    <property type="entry name" value="PROTEIN SCARLET"/>
    <property type="match status" value="1"/>
</dbReference>
<feature type="transmembrane region" description="Helical" evidence="7">
    <location>
        <begin position="258"/>
        <end position="278"/>
    </location>
</feature>
<feature type="transmembrane region" description="Helical" evidence="7">
    <location>
        <begin position="12"/>
        <end position="30"/>
    </location>
</feature>
<feature type="non-terminal residue" evidence="10">
    <location>
        <position position="787"/>
    </location>
</feature>
<evidence type="ECO:0000256" key="2">
    <source>
        <dbReference type="ARBA" id="ARBA00022448"/>
    </source>
</evidence>
<keyword evidence="11" id="KW-1185">Reference proteome</keyword>
<organism evidence="10 11">
    <name type="scientific">Cymbomonas tetramitiformis</name>
    <dbReference type="NCBI Taxonomy" id="36881"/>
    <lineage>
        <taxon>Eukaryota</taxon>
        <taxon>Viridiplantae</taxon>
        <taxon>Chlorophyta</taxon>
        <taxon>Pyramimonadophyceae</taxon>
        <taxon>Pyramimonadales</taxon>
        <taxon>Pyramimonadaceae</taxon>
        <taxon>Cymbomonas</taxon>
    </lineage>
</organism>
<feature type="domain" description="ABC-2 type transporter transmembrane" evidence="9">
    <location>
        <begin position="263"/>
        <end position="446"/>
    </location>
</feature>
<feature type="transmembrane region" description="Helical" evidence="7">
    <location>
        <begin position="290"/>
        <end position="309"/>
    </location>
</feature>
<dbReference type="GO" id="GO:0005524">
    <property type="term" value="F:ATP binding"/>
    <property type="evidence" value="ECO:0007669"/>
    <property type="project" value="InterPro"/>
</dbReference>
<dbReference type="GO" id="GO:0016887">
    <property type="term" value="F:ATP hydrolysis activity"/>
    <property type="evidence" value="ECO:0007669"/>
    <property type="project" value="InterPro"/>
</dbReference>
<dbReference type="InterPro" id="IPR050352">
    <property type="entry name" value="ABCG_transporters"/>
</dbReference>
<evidence type="ECO:0000256" key="3">
    <source>
        <dbReference type="ARBA" id="ARBA00022692"/>
    </source>
</evidence>
<feature type="domain" description="ABC transporter" evidence="8">
    <location>
        <begin position="2"/>
        <end position="98"/>
    </location>
</feature>
<reference evidence="10 11" key="1">
    <citation type="journal article" date="2015" name="Genome Biol. Evol.">
        <title>Comparative Genomics of a Bacterivorous Green Alga Reveals Evolutionary Causalities and Consequences of Phago-Mixotrophic Mode of Nutrition.</title>
        <authorList>
            <person name="Burns J.A."/>
            <person name="Paasch A."/>
            <person name="Narechania A."/>
            <person name="Kim E."/>
        </authorList>
    </citation>
    <scope>NUCLEOTIDE SEQUENCE [LARGE SCALE GENOMIC DNA]</scope>
    <source>
        <strain evidence="10 11">PLY_AMNH</strain>
    </source>
</reference>
<evidence type="ECO:0000259" key="8">
    <source>
        <dbReference type="Pfam" id="PF00005"/>
    </source>
</evidence>
<keyword evidence="4 7" id="KW-1133">Transmembrane helix</keyword>
<dbReference type="InterPro" id="IPR013525">
    <property type="entry name" value="ABC2_TM"/>
</dbReference>
<name>A0AAE0F931_9CHLO</name>
<keyword evidence="2" id="KW-0813">Transport</keyword>
<feature type="transmembrane region" description="Helical" evidence="7">
    <location>
        <begin position="342"/>
        <end position="360"/>
    </location>
</feature>
<dbReference type="EMBL" id="LGRX02022836">
    <property type="protein sequence ID" value="KAK3255235.1"/>
    <property type="molecule type" value="Genomic_DNA"/>
</dbReference>
<dbReference type="Proteomes" id="UP001190700">
    <property type="component" value="Unassembled WGS sequence"/>
</dbReference>
<feature type="region of interest" description="Disordered" evidence="6">
    <location>
        <begin position="568"/>
        <end position="648"/>
    </location>
</feature>
<feature type="transmembrane region" description="Helical" evidence="7">
    <location>
        <begin position="366"/>
        <end position="391"/>
    </location>
</feature>
<evidence type="ECO:0000256" key="7">
    <source>
        <dbReference type="SAM" id="Phobius"/>
    </source>
</evidence>